<dbReference type="EMBL" id="MFQE01000077">
    <property type="protein sequence ID" value="OGH69546.1"/>
    <property type="molecule type" value="Genomic_DNA"/>
</dbReference>
<evidence type="ECO:0000259" key="1">
    <source>
        <dbReference type="Pfam" id="PF01370"/>
    </source>
</evidence>
<accession>A0A1F6MD42</accession>
<comment type="caution">
    <text evidence="2">The sequence shown here is derived from an EMBL/GenBank/DDBJ whole genome shotgun (WGS) entry which is preliminary data.</text>
</comment>
<evidence type="ECO:0000313" key="2">
    <source>
        <dbReference type="EMBL" id="OGH69546.1"/>
    </source>
</evidence>
<proteinExistence type="predicted"/>
<feature type="domain" description="NAD-dependent epimerase/dehydratase" evidence="1">
    <location>
        <begin position="4"/>
        <end position="238"/>
    </location>
</feature>
<dbReference type="AlphaFoldDB" id="A0A1F6MD42"/>
<dbReference type="Pfam" id="PF01370">
    <property type="entry name" value="Epimerase"/>
    <property type="match status" value="1"/>
</dbReference>
<dbReference type="Proteomes" id="UP000177457">
    <property type="component" value="Unassembled WGS sequence"/>
</dbReference>
<organism evidence="2 3">
    <name type="scientific">Candidatus Magasanikbacteria bacterium RIFCSPHIGHO2_02_FULL_51_14</name>
    <dbReference type="NCBI Taxonomy" id="1798683"/>
    <lineage>
        <taxon>Bacteria</taxon>
        <taxon>Candidatus Magasanikiibacteriota</taxon>
    </lineage>
</organism>
<evidence type="ECO:0000313" key="3">
    <source>
        <dbReference type="Proteomes" id="UP000177457"/>
    </source>
</evidence>
<dbReference type="PANTHER" id="PTHR43245">
    <property type="entry name" value="BIFUNCTIONAL POLYMYXIN RESISTANCE PROTEIN ARNA"/>
    <property type="match status" value="1"/>
</dbReference>
<sequence length="302" mass="33418">MHYLVTGGAGFIGTNIVKKLLEGGHTVRVLDNYSAGKKEERFQNGAEYIEGDIRNMADVGGAMKGMDGVFHEAAVPRVPYSVEHPAETTEHNILGTVRVLEAARDAKVKRVVFASSSSIYGSEEKVALTEDMPKRPKSPYALQKLTGGEYCRLFSELYGLQTVALVYFNIYGPYMDPEGAYALVIGKFLKQKQDGKPLTICGDGEYYRDYTHVDDCVRANLLAMQSDAVGKGELINIGNNDPHSVNEVARLIGGPTTNVPPRLGDTRYSQADNKKAKELLGWEPTIRLEEGIERLKREWNIE</sequence>
<dbReference type="InterPro" id="IPR050177">
    <property type="entry name" value="Lipid_A_modif_metabolic_enz"/>
</dbReference>
<dbReference type="PANTHER" id="PTHR43245:SF13">
    <property type="entry name" value="UDP-D-APIOSE_UDP-D-XYLOSE SYNTHASE 2"/>
    <property type="match status" value="1"/>
</dbReference>
<gene>
    <name evidence="2" type="ORF">A3C90_00315</name>
</gene>
<dbReference type="SUPFAM" id="SSF51735">
    <property type="entry name" value="NAD(P)-binding Rossmann-fold domains"/>
    <property type="match status" value="1"/>
</dbReference>
<dbReference type="Gene3D" id="3.40.50.720">
    <property type="entry name" value="NAD(P)-binding Rossmann-like Domain"/>
    <property type="match status" value="1"/>
</dbReference>
<reference evidence="2 3" key="1">
    <citation type="journal article" date="2016" name="Nat. Commun.">
        <title>Thousands of microbial genomes shed light on interconnected biogeochemical processes in an aquifer system.</title>
        <authorList>
            <person name="Anantharaman K."/>
            <person name="Brown C.T."/>
            <person name="Hug L.A."/>
            <person name="Sharon I."/>
            <person name="Castelle C.J."/>
            <person name="Probst A.J."/>
            <person name="Thomas B.C."/>
            <person name="Singh A."/>
            <person name="Wilkins M.J."/>
            <person name="Karaoz U."/>
            <person name="Brodie E.L."/>
            <person name="Williams K.H."/>
            <person name="Hubbard S.S."/>
            <person name="Banfield J.F."/>
        </authorList>
    </citation>
    <scope>NUCLEOTIDE SEQUENCE [LARGE SCALE GENOMIC DNA]</scope>
</reference>
<dbReference type="STRING" id="1798683.A3C90_00315"/>
<name>A0A1F6MD42_9BACT</name>
<protein>
    <recommendedName>
        <fullName evidence="1">NAD-dependent epimerase/dehydratase domain-containing protein</fullName>
    </recommendedName>
</protein>
<dbReference type="InterPro" id="IPR036291">
    <property type="entry name" value="NAD(P)-bd_dom_sf"/>
</dbReference>
<dbReference type="InterPro" id="IPR001509">
    <property type="entry name" value="Epimerase_deHydtase"/>
</dbReference>
<dbReference type="Gene3D" id="3.90.25.10">
    <property type="entry name" value="UDP-galactose 4-epimerase, domain 1"/>
    <property type="match status" value="1"/>
</dbReference>